<keyword evidence="3" id="KW-1185">Reference proteome</keyword>
<organism evidence="2 3">
    <name type="scientific">Conexibacter woesei (strain DSM 14684 / CCUG 47730 / CIP 108061 / JCM 11494 / NBRC 100937 / ID131577)</name>
    <dbReference type="NCBI Taxonomy" id="469383"/>
    <lineage>
        <taxon>Bacteria</taxon>
        <taxon>Bacillati</taxon>
        <taxon>Actinomycetota</taxon>
        <taxon>Thermoleophilia</taxon>
        <taxon>Solirubrobacterales</taxon>
        <taxon>Conexibacteraceae</taxon>
        <taxon>Conexibacter</taxon>
    </lineage>
</organism>
<dbReference type="KEGG" id="cwo:Cwoe_5170"/>
<reference evidence="2 3" key="1">
    <citation type="journal article" date="2010" name="Stand. Genomic Sci.">
        <title>Complete genome sequence of Conexibacter woesei type strain (ID131577).</title>
        <authorList>
            <person name="Pukall R."/>
            <person name="Lapidus A."/>
            <person name="Glavina Del Rio T."/>
            <person name="Copeland A."/>
            <person name="Tice H."/>
            <person name="Cheng J.-F."/>
            <person name="Lucas S."/>
            <person name="Chen F."/>
            <person name="Nolan M."/>
            <person name="Bruce D."/>
            <person name="Goodwin L."/>
            <person name="Pitluck S."/>
            <person name="Mavromatis K."/>
            <person name="Ivanova N."/>
            <person name="Ovchinnikova G."/>
            <person name="Pati A."/>
            <person name="Chen A."/>
            <person name="Palaniappan K."/>
            <person name="Land M."/>
            <person name="Hauser L."/>
            <person name="Chang Y.-J."/>
            <person name="Jeffries C.D."/>
            <person name="Chain P."/>
            <person name="Meincke L."/>
            <person name="Sims D."/>
            <person name="Brettin T."/>
            <person name="Detter J.C."/>
            <person name="Rohde M."/>
            <person name="Goeker M."/>
            <person name="Bristow J."/>
            <person name="Eisen J.A."/>
            <person name="Markowitz V."/>
            <person name="Kyrpides N.C."/>
            <person name="Klenk H.-P."/>
            <person name="Hugenholtz P."/>
        </authorList>
    </citation>
    <scope>NUCLEOTIDE SEQUENCE [LARGE SCALE GENOMIC DNA]</scope>
    <source>
        <strain evidence="3">DSM 14684 / CIP 108061 / JCM 11494 / NBRC 100937 / ID131577</strain>
    </source>
</reference>
<evidence type="ECO:0000313" key="3">
    <source>
        <dbReference type="Proteomes" id="UP000008229"/>
    </source>
</evidence>
<dbReference type="Proteomes" id="UP000008229">
    <property type="component" value="Chromosome"/>
</dbReference>
<protein>
    <submittedName>
        <fullName evidence="2">Uncharacterized protein</fullName>
    </submittedName>
</protein>
<keyword evidence="1" id="KW-0732">Signal</keyword>
<evidence type="ECO:0000313" key="2">
    <source>
        <dbReference type="EMBL" id="ADB53579.1"/>
    </source>
</evidence>
<reference evidence="3" key="2">
    <citation type="submission" date="2010-01" db="EMBL/GenBank/DDBJ databases">
        <title>The complete genome of Conexibacter woesei DSM 14684.</title>
        <authorList>
            <consortium name="US DOE Joint Genome Institute (JGI-PGF)"/>
            <person name="Lucas S."/>
            <person name="Copeland A."/>
            <person name="Lapidus A."/>
            <person name="Glavina del Rio T."/>
            <person name="Dalin E."/>
            <person name="Tice H."/>
            <person name="Bruce D."/>
            <person name="Goodwin L."/>
            <person name="Pitluck S."/>
            <person name="Kyrpides N."/>
            <person name="Mavromatis K."/>
            <person name="Ivanova N."/>
            <person name="Mikhailova N."/>
            <person name="Chertkov O."/>
            <person name="Brettin T."/>
            <person name="Detter J.C."/>
            <person name="Han C."/>
            <person name="Larimer F."/>
            <person name="Land M."/>
            <person name="Hauser L."/>
            <person name="Markowitz V."/>
            <person name="Cheng J.-F."/>
            <person name="Hugenholtz P."/>
            <person name="Woyke T."/>
            <person name="Wu D."/>
            <person name="Pukall R."/>
            <person name="Steenblock K."/>
            <person name="Schneider S."/>
            <person name="Klenk H.-P."/>
            <person name="Eisen J.A."/>
        </authorList>
    </citation>
    <scope>NUCLEOTIDE SEQUENCE [LARGE SCALE GENOMIC DNA]</scope>
    <source>
        <strain evidence="3">DSM 14684 / CIP 108061 / JCM 11494 / NBRC 100937 / ID131577</strain>
    </source>
</reference>
<evidence type="ECO:0000256" key="1">
    <source>
        <dbReference type="SAM" id="SignalP"/>
    </source>
</evidence>
<proteinExistence type="predicted"/>
<accession>D3FE87</accession>
<dbReference type="eggNOG" id="ENOG502ZI0W">
    <property type="taxonomic scope" value="Bacteria"/>
</dbReference>
<dbReference type="HOGENOM" id="CLU_297507_0_0_11"/>
<gene>
    <name evidence="2" type="ordered locus">Cwoe_5170</name>
</gene>
<dbReference type="STRING" id="469383.Cwoe_5170"/>
<feature type="chain" id="PRO_5038652642" evidence="1">
    <location>
        <begin position="25"/>
        <end position="1012"/>
    </location>
</feature>
<sequence length="1012" mass="106689" precursor="true">MRAGPLLLPTLVALVTSSSLGAAAAPAVAAEGPAPAAAAARARRAAAPVVAPRPGAVVRAHRVRIRVRSGDAAGALRVRLNGVPVGADFGASRGGVRTLVTSVSHGLRRGRNVLRVTVLHSGRPPRSTTVRFTVRTRRALTGAGRDRRVAIGATAPMTGSAHGLPRASRPSARWRVVAGPGVRRTPAGRSRTRARSAQRSLANGLPLAALTPPLLASPAGLAASFRPVVPGRYTLRLTSGSGAARSSDEVTLTAVPRTPLVPIDTMAALTGDGRGIRVGEMTYRLRDAQGAPQSTAVPALQVVVLDRDTLSPISNKAYGSSQRAIPELKALHDDEQLVIVSLQAGDASTSGDFETIEQGLAGLGFPAGRLPIRPGSFSGVGVPGMEPGEADVSVVPFSTDTGRIATYGRMQGYLSPDQHLNYGFVPSERVPFRYVAPESPCGPGASCAGSVGFRVLVQDWKTLKPARGGDGIVYQTGRPGLSAAQQSAEAQSMVRNLAAVEDGNLVIVQAVSTRSGAGYLPPIGEIDRATMTALARTIAGFGGTRNAFNRIARTTGPAAGGGSTYTLVGWKDAGEGEAAEVAANVDGAGPAPALSGVLRPDRESRFRPAEVSATSRPSADPTALASLVMQEPTGEWPLSDPRHAAAIAYIGGTLPQLGSDPRTAYWTQSFTQSDTNALIRDVTNTAYRANDRFSAGEFVEARDQLVLELGLVGKVRSYLSKLQQPFSEGQLSQWVTAQTVADRVLEDAENPDDEVTLSWLELTAQVLELLGPATEEVTGVLGGLLDIGMWGYGATKSGGPSEGEMRVHADAFGKALVDRAEQAKVTIDRMGDVIVGDYAKLAVVGRYGSCVDCPARYAYLALDGRDMSRNRAQIDRGVQRLAYQKLLPLGFPVMALTRVGRHNDWPRSTAPDVRDYVCNGYQPWKDYAGNASTSLLQELDPAGRVNAYDTFVMSRPPGIATGHGTPPSNELLELIFGAERLGMDPGAFMAAARHRTWFSSEDRERTACFWLR</sequence>
<dbReference type="EMBL" id="CP001854">
    <property type="protein sequence ID" value="ADB53579.1"/>
    <property type="molecule type" value="Genomic_DNA"/>
</dbReference>
<feature type="signal peptide" evidence="1">
    <location>
        <begin position="1"/>
        <end position="24"/>
    </location>
</feature>
<dbReference type="AlphaFoldDB" id="D3FE87"/>
<name>D3FE87_CONWI</name>